<dbReference type="Proteomes" id="UP000887565">
    <property type="component" value="Unplaced"/>
</dbReference>
<dbReference type="WBParaSite" id="nRc.2.0.1.t18987-RA">
    <property type="protein sequence ID" value="nRc.2.0.1.t18987-RA"/>
    <property type="gene ID" value="nRc.2.0.1.g18987"/>
</dbReference>
<proteinExistence type="predicted"/>
<evidence type="ECO:0000256" key="1">
    <source>
        <dbReference type="SAM" id="Phobius"/>
    </source>
</evidence>
<name>A0A915IZX6_ROMCU</name>
<protein>
    <submittedName>
        <fullName evidence="3">ATP synthase F0 subunit 8</fullName>
    </submittedName>
</protein>
<sequence length="186" mass="20803">MNWFISFLFDNWFLLLFFILSLLVLIFPYHHKLRGSDASIRRIEESSKWNCSPTTSSSHLRNQEQVELCLGEEPGKNPGIDFNCYLSSNLNVAANFSKTEASIIVPEFNMFSTGSKFLTQVVSGGGGGISSGKRSSLENAPLATINNNNIRNKEKNLDDEKPSPIIRYSIPDILTCTTSILCNIKF</sequence>
<evidence type="ECO:0000313" key="2">
    <source>
        <dbReference type="Proteomes" id="UP000887565"/>
    </source>
</evidence>
<reference evidence="3" key="1">
    <citation type="submission" date="2022-11" db="UniProtKB">
        <authorList>
            <consortium name="WormBaseParasite"/>
        </authorList>
    </citation>
    <scope>IDENTIFICATION</scope>
</reference>
<feature type="transmembrane region" description="Helical" evidence="1">
    <location>
        <begin position="12"/>
        <end position="29"/>
    </location>
</feature>
<evidence type="ECO:0000313" key="3">
    <source>
        <dbReference type="WBParaSite" id="nRc.2.0.1.t18987-RA"/>
    </source>
</evidence>
<keyword evidence="1" id="KW-1133">Transmembrane helix</keyword>
<accession>A0A915IZX6</accession>
<keyword evidence="2" id="KW-1185">Reference proteome</keyword>
<dbReference type="AlphaFoldDB" id="A0A915IZX6"/>
<keyword evidence="1" id="KW-0812">Transmembrane</keyword>
<organism evidence="2 3">
    <name type="scientific">Romanomermis culicivorax</name>
    <name type="common">Nematode worm</name>
    <dbReference type="NCBI Taxonomy" id="13658"/>
    <lineage>
        <taxon>Eukaryota</taxon>
        <taxon>Metazoa</taxon>
        <taxon>Ecdysozoa</taxon>
        <taxon>Nematoda</taxon>
        <taxon>Enoplea</taxon>
        <taxon>Dorylaimia</taxon>
        <taxon>Mermithida</taxon>
        <taxon>Mermithoidea</taxon>
        <taxon>Mermithidae</taxon>
        <taxon>Romanomermis</taxon>
    </lineage>
</organism>
<keyword evidence="1" id="KW-0472">Membrane</keyword>